<dbReference type="PANTHER" id="PTHR21137:SF35">
    <property type="entry name" value="ODORANT RECEPTOR 19A-RELATED"/>
    <property type="match status" value="1"/>
</dbReference>
<reference evidence="11" key="2">
    <citation type="submission" date="2020-05" db="UniProtKB">
        <authorList>
            <consortium name="EnsemblMetazoa"/>
        </authorList>
    </citation>
    <scope>IDENTIFICATION</scope>
    <source>
        <strain evidence="11">CM1001059</strain>
    </source>
</reference>
<feature type="transmembrane region" description="Helical" evidence="10">
    <location>
        <begin position="90"/>
        <end position="111"/>
    </location>
</feature>
<keyword evidence="7 10" id="KW-0472">Membrane</keyword>
<dbReference type="InterPro" id="IPR004117">
    <property type="entry name" value="7tm6_olfct_rcpt"/>
</dbReference>
<evidence type="ECO:0000256" key="6">
    <source>
        <dbReference type="ARBA" id="ARBA00022989"/>
    </source>
</evidence>
<evidence type="ECO:0000256" key="2">
    <source>
        <dbReference type="ARBA" id="ARBA00022475"/>
    </source>
</evidence>
<keyword evidence="6 10" id="KW-1133">Transmembrane helix</keyword>
<protein>
    <submittedName>
        <fullName evidence="11">Uncharacterized protein</fullName>
    </submittedName>
</protein>
<dbReference type="STRING" id="34690.A0A182TRE4"/>
<dbReference type="GO" id="GO:0007165">
    <property type="term" value="P:signal transduction"/>
    <property type="evidence" value="ECO:0007669"/>
    <property type="project" value="UniProtKB-KW"/>
</dbReference>
<keyword evidence="12" id="KW-1185">Reference proteome</keyword>
<evidence type="ECO:0000313" key="12">
    <source>
        <dbReference type="Proteomes" id="UP000075902"/>
    </source>
</evidence>
<dbReference type="VEuPathDB" id="VectorBase:AMEC006976"/>
<keyword evidence="4 10" id="KW-0812">Transmembrane</keyword>
<dbReference type="Proteomes" id="UP000075902">
    <property type="component" value="Unassembled WGS sequence"/>
</dbReference>
<dbReference type="PANTHER" id="PTHR21137">
    <property type="entry name" value="ODORANT RECEPTOR"/>
    <property type="match status" value="1"/>
</dbReference>
<dbReference type="AlphaFoldDB" id="A0A182TRE4"/>
<evidence type="ECO:0000313" key="11">
    <source>
        <dbReference type="EnsemblMetazoa" id="AMEC006976-PA"/>
    </source>
</evidence>
<proteinExistence type="predicted"/>
<dbReference type="EnsemblMetazoa" id="AMEC006976-RA">
    <property type="protein sequence ID" value="AMEC006976-PA"/>
    <property type="gene ID" value="AMEC006976"/>
</dbReference>
<feature type="transmembrane region" description="Helical" evidence="10">
    <location>
        <begin position="267"/>
        <end position="287"/>
    </location>
</feature>
<evidence type="ECO:0000256" key="4">
    <source>
        <dbReference type="ARBA" id="ARBA00022692"/>
    </source>
</evidence>
<evidence type="ECO:0000256" key="10">
    <source>
        <dbReference type="SAM" id="Phobius"/>
    </source>
</evidence>
<evidence type="ECO:0000256" key="9">
    <source>
        <dbReference type="ARBA" id="ARBA00023224"/>
    </source>
</evidence>
<keyword evidence="3" id="KW-0716">Sensory transduction</keyword>
<keyword evidence="9" id="KW-0807">Transducer</keyword>
<feature type="transmembrane region" description="Helical" evidence="10">
    <location>
        <begin position="144"/>
        <end position="164"/>
    </location>
</feature>
<feature type="transmembrane region" description="Helical" evidence="10">
    <location>
        <begin position="20"/>
        <end position="45"/>
    </location>
</feature>
<dbReference type="GO" id="GO:0005549">
    <property type="term" value="F:odorant binding"/>
    <property type="evidence" value="ECO:0007669"/>
    <property type="project" value="InterPro"/>
</dbReference>
<evidence type="ECO:0000256" key="5">
    <source>
        <dbReference type="ARBA" id="ARBA00022725"/>
    </source>
</evidence>
<keyword evidence="2" id="KW-1003">Cell membrane</keyword>
<evidence type="ECO:0000256" key="3">
    <source>
        <dbReference type="ARBA" id="ARBA00022606"/>
    </source>
</evidence>
<keyword evidence="5" id="KW-0552">Olfaction</keyword>
<comment type="subcellular location">
    <subcellularLocation>
        <location evidence="1">Cell membrane</location>
        <topology evidence="1">Multi-pass membrane protein</topology>
    </subcellularLocation>
</comment>
<accession>A0A182TRE4</accession>
<dbReference type="GO" id="GO:0005886">
    <property type="term" value="C:plasma membrane"/>
    <property type="evidence" value="ECO:0007669"/>
    <property type="project" value="UniProtKB-SubCell"/>
</dbReference>
<name>A0A182TRE4_9DIPT</name>
<keyword evidence="8" id="KW-0675">Receptor</keyword>
<sequence length="338" mass="38627">MLGSQLTARIPRFLIKIDEPIALVRVGAEIVYSTYIFLQLIALYARRSDLYRLIDTLRECVENPYPDDVRAFILSTRDTINKSSVMYSKCFFAVCISYIIMPFMATSAVVVRNRRNQTGEREEYVMPTEMNFYYLDIRFSLLHYSLYFGAVSGLSVIGSLVLCTKDVLDFSLIRTASMLFQATAQQIRNLPPGASQAKLEAIIHSHRSTLKCAAQLQNALNSALLIQITFCTAIWCLMLFYILLLVLPLPLKLLALLGVNKNPSERFRLYAIYIYLWVAMFIPKLCLGYETIPQCFRSIAEGMFSFNTTVTFIMLPLKMNNLEGLLQNLKRFTQIGKQ</sequence>
<dbReference type="Pfam" id="PF02949">
    <property type="entry name" value="7tm_6"/>
    <property type="match status" value="1"/>
</dbReference>
<evidence type="ECO:0000256" key="7">
    <source>
        <dbReference type="ARBA" id="ARBA00023136"/>
    </source>
</evidence>
<evidence type="ECO:0000256" key="1">
    <source>
        <dbReference type="ARBA" id="ARBA00004651"/>
    </source>
</evidence>
<organism evidence="11 12">
    <name type="scientific">Anopheles melas</name>
    <dbReference type="NCBI Taxonomy" id="34690"/>
    <lineage>
        <taxon>Eukaryota</taxon>
        <taxon>Metazoa</taxon>
        <taxon>Ecdysozoa</taxon>
        <taxon>Arthropoda</taxon>
        <taxon>Hexapoda</taxon>
        <taxon>Insecta</taxon>
        <taxon>Pterygota</taxon>
        <taxon>Neoptera</taxon>
        <taxon>Endopterygota</taxon>
        <taxon>Diptera</taxon>
        <taxon>Nematocera</taxon>
        <taxon>Culicoidea</taxon>
        <taxon>Culicidae</taxon>
        <taxon>Anophelinae</taxon>
        <taxon>Anopheles</taxon>
    </lineage>
</organism>
<dbReference type="GO" id="GO:0004984">
    <property type="term" value="F:olfactory receptor activity"/>
    <property type="evidence" value="ECO:0007669"/>
    <property type="project" value="InterPro"/>
</dbReference>
<reference evidence="12" key="1">
    <citation type="submission" date="2014-01" db="EMBL/GenBank/DDBJ databases">
        <title>The Genome Sequence of Anopheles melas CM1001059_A (V2).</title>
        <authorList>
            <consortium name="The Broad Institute Genomics Platform"/>
            <person name="Neafsey D.E."/>
            <person name="Besansky N."/>
            <person name="Howell P."/>
            <person name="Walton C."/>
            <person name="Young S.K."/>
            <person name="Zeng Q."/>
            <person name="Gargeya S."/>
            <person name="Fitzgerald M."/>
            <person name="Haas B."/>
            <person name="Abouelleil A."/>
            <person name="Allen A.W."/>
            <person name="Alvarado L."/>
            <person name="Arachchi H.M."/>
            <person name="Berlin A.M."/>
            <person name="Chapman S.B."/>
            <person name="Gainer-Dewar J."/>
            <person name="Goldberg J."/>
            <person name="Griggs A."/>
            <person name="Gujja S."/>
            <person name="Hansen M."/>
            <person name="Howarth C."/>
            <person name="Imamovic A."/>
            <person name="Ireland A."/>
            <person name="Larimer J."/>
            <person name="McCowan C."/>
            <person name="Murphy C."/>
            <person name="Pearson M."/>
            <person name="Poon T.W."/>
            <person name="Priest M."/>
            <person name="Roberts A."/>
            <person name="Saif S."/>
            <person name="Shea T."/>
            <person name="Sisk P."/>
            <person name="Sykes S."/>
            <person name="Wortman J."/>
            <person name="Nusbaum C."/>
            <person name="Birren B."/>
        </authorList>
    </citation>
    <scope>NUCLEOTIDE SEQUENCE [LARGE SCALE GENOMIC DNA]</scope>
    <source>
        <strain evidence="12">CM1001059</strain>
    </source>
</reference>
<evidence type="ECO:0000256" key="8">
    <source>
        <dbReference type="ARBA" id="ARBA00023170"/>
    </source>
</evidence>
<feature type="transmembrane region" description="Helical" evidence="10">
    <location>
        <begin position="224"/>
        <end position="247"/>
    </location>
</feature>